<evidence type="ECO:0000313" key="2">
    <source>
        <dbReference type="EMBL" id="MFC3688037.1"/>
    </source>
</evidence>
<evidence type="ECO:0000256" key="1">
    <source>
        <dbReference type="SAM" id="MobiDB-lite"/>
    </source>
</evidence>
<sequence>MPGFRSLRDRLRSRGGSPEPELRVETTGPQLVVHEPATGGIPTVADDGDHTSTVHESVDEERLHDLLREDPNDEGRFAELAAVVRRRAAEHAAGDLKQAEDTAVWALAEELAHDQRAWYPLVELARLSLHDDREAAIRRLGVAAERDPSGRALLDGLVLLREAGDADGALALGMGHWRPSDHPLQAGRELVSAAVDAQRLAEARRHLDALGAHPDATGVAAMRRDLDKAIVAAERARKG</sequence>
<dbReference type="Proteomes" id="UP001595685">
    <property type="component" value="Unassembled WGS sequence"/>
</dbReference>
<organism evidence="2 3">
    <name type="scientific">Aquipuribacter hungaricus</name>
    <dbReference type="NCBI Taxonomy" id="545624"/>
    <lineage>
        <taxon>Bacteria</taxon>
        <taxon>Bacillati</taxon>
        <taxon>Actinomycetota</taxon>
        <taxon>Actinomycetes</taxon>
        <taxon>Micrococcales</taxon>
        <taxon>Intrasporangiaceae</taxon>
        <taxon>Aquipuribacter</taxon>
    </lineage>
</organism>
<accession>A0ABV7WEY7</accession>
<evidence type="ECO:0000313" key="3">
    <source>
        <dbReference type="Proteomes" id="UP001595685"/>
    </source>
</evidence>
<comment type="caution">
    <text evidence="2">The sequence shown here is derived from an EMBL/GenBank/DDBJ whole genome shotgun (WGS) entry which is preliminary data.</text>
</comment>
<evidence type="ECO:0008006" key="4">
    <source>
        <dbReference type="Google" id="ProtNLM"/>
    </source>
</evidence>
<dbReference type="RefSeq" id="WP_340291798.1">
    <property type="nucleotide sequence ID" value="NZ_JBBEOI010000050.1"/>
</dbReference>
<dbReference type="EMBL" id="JBHRWW010000003">
    <property type="protein sequence ID" value="MFC3688037.1"/>
    <property type="molecule type" value="Genomic_DNA"/>
</dbReference>
<reference evidence="3" key="1">
    <citation type="journal article" date="2019" name="Int. J. Syst. Evol. Microbiol.">
        <title>The Global Catalogue of Microorganisms (GCM) 10K type strain sequencing project: providing services to taxonomists for standard genome sequencing and annotation.</title>
        <authorList>
            <consortium name="The Broad Institute Genomics Platform"/>
            <consortium name="The Broad Institute Genome Sequencing Center for Infectious Disease"/>
            <person name="Wu L."/>
            <person name="Ma J."/>
        </authorList>
    </citation>
    <scope>NUCLEOTIDE SEQUENCE [LARGE SCALE GENOMIC DNA]</scope>
    <source>
        <strain evidence="3">NCAIM B.02333</strain>
    </source>
</reference>
<proteinExistence type="predicted"/>
<keyword evidence="3" id="KW-1185">Reference proteome</keyword>
<feature type="region of interest" description="Disordered" evidence="1">
    <location>
        <begin position="1"/>
        <end position="28"/>
    </location>
</feature>
<name>A0ABV7WEY7_9MICO</name>
<feature type="compositionally biased region" description="Basic and acidic residues" evidence="1">
    <location>
        <begin position="1"/>
        <end position="12"/>
    </location>
</feature>
<protein>
    <recommendedName>
        <fullName evidence="4">Tetratricopeptide repeat protein</fullName>
    </recommendedName>
</protein>
<gene>
    <name evidence="2" type="ORF">ACFOLH_06745</name>
</gene>